<keyword evidence="3 4" id="KW-0408">Iron</keyword>
<evidence type="ECO:0000256" key="3">
    <source>
        <dbReference type="ARBA" id="ARBA00023004"/>
    </source>
</evidence>
<evidence type="ECO:0000256" key="2">
    <source>
        <dbReference type="ARBA" id="ARBA00022723"/>
    </source>
</evidence>
<keyword evidence="8" id="KW-1185">Reference proteome</keyword>
<dbReference type="PROSITE" id="PS51007">
    <property type="entry name" value="CYTC"/>
    <property type="match status" value="1"/>
</dbReference>
<evidence type="ECO:0000256" key="1">
    <source>
        <dbReference type="ARBA" id="ARBA00022617"/>
    </source>
</evidence>
<dbReference type="SUPFAM" id="SSF46626">
    <property type="entry name" value="Cytochrome c"/>
    <property type="match status" value="1"/>
</dbReference>
<dbReference type="RefSeq" id="WP_163606485.1">
    <property type="nucleotide sequence ID" value="NZ_JAABOO010000002.1"/>
</dbReference>
<dbReference type="EMBL" id="JAABOO010000002">
    <property type="protein sequence ID" value="NER13446.1"/>
    <property type="molecule type" value="Genomic_DNA"/>
</dbReference>
<evidence type="ECO:0000256" key="5">
    <source>
        <dbReference type="SAM" id="SignalP"/>
    </source>
</evidence>
<evidence type="ECO:0000259" key="6">
    <source>
        <dbReference type="PROSITE" id="PS51007"/>
    </source>
</evidence>
<comment type="caution">
    <text evidence="7">The sequence shown here is derived from an EMBL/GenBank/DDBJ whole genome shotgun (WGS) entry which is preliminary data.</text>
</comment>
<proteinExistence type="predicted"/>
<gene>
    <name evidence="7" type="ORF">GWK08_08365</name>
</gene>
<reference evidence="7 8" key="1">
    <citation type="submission" date="2020-01" db="EMBL/GenBank/DDBJ databases">
        <title>Leptobacterium flavescens.</title>
        <authorList>
            <person name="Wang G."/>
        </authorList>
    </citation>
    <scope>NUCLEOTIDE SEQUENCE [LARGE SCALE GENOMIC DNA]</scope>
    <source>
        <strain evidence="7 8">KCTC 22160</strain>
    </source>
</reference>
<feature type="chain" id="PRO_5026905997" evidence="5">
    <location>
        <begin position="21"/>
        <end position="116"/>
    </location>
</feature>
<keyword evidence="2 4" id="KW-0479">Metal-binding</keyword>
<evidence type="ECO:0000256" key="4">
    <source>
        <dbReference type="PROSITE-ProRule" id="PRU00433"/>
    </source>
</evidence>
<sequence>MTKKQFFSLFLWLSVFLASCENFVENEEEPIDVQCENPVSYTTTIRPLINLNCMPCHNGDGTEPGAPDLTTFNAVNNLADLVREVTQSRRMPLGGSLTDKEINDIRCWVEQGAQNN</sequence>
<dbReference type="GO" id="GO:0046872">
    <property type="term" value="F:metal ion binding"/>
    <property type="evidence" value="ECO:0007669"/>
    <property type="project" value="UniProtKB-KW"/>
</dbReference>
<feature type="domain" description="Cytochrome c" evidence="6">
    <location>
        <begin position="40"/>
        <end position="113"/>
    </location>
</feature>
<dbReference type="GO" id="GO:0020037">
    <property type="term" value="F:heme binding"/>
    <property type="evidence" value="ECO:0007669"/>
    <property type="project" value="InterPro"/>
</dbReference>
<name>A0A6P0USV2_9FLAO</name>
<organism evidence="7 8">
    <name type="scientific">Leptobacterium flavescens</name>
    <dbReference type="NCBI Taxonomy" id="472055"/>
    <lineage>
        <taxon>Bacteria</taxon>
        <taxon>Pseudomonadati</taxon>
        <taxon>Bacteroidota</taxon>
        <taxon>Flavobacteriia</taxon>
        <taxon>Flavobacteriales</taxon>
        <taxon>Flavobacteriaceae</taxon>
        <taxon>Leptobacterium</taxon>
    </lineage>
</organism>
<keyword evidence="1 4" id="KW-0349">Heme</keyword>
<keyword evidence="5" id="KW-0732">Signal</keyword>
<dbReference type="GO" id="GO:0009055">
    <property type="term" value="F:electron transfer activity"/>
    <property type="evidence" value="ECO:0007669"/>
    <property type="project" value="InterPro"/>
</dbReference>
<protein>
    <submittedName>
        <fullName evidence="7">Cytochrome c</fullName>
    </submittedName>
</protein>
<feature type="signal peptide" evidence="5">
    <location>
        <begin position="1"/>
        <end position="20"/>
    </location>
</feature>
<dbReference type="PROSITE" id="PS51257">
    <property type="entry name" value="PROKAR_LIPOPROTEIN"/>
    <property type="match status" value="1"/>
</dbReference>
<dbReference type="Proteomes" id="UP000468581">
    <property type="component" value="Unassembled WGS sequence"/>
</dbReference>
<dbReference type="Gene3D" id="1.10.760.10">
    <property type="entry name" value="Cytochrome c-like domain"/>
    <property type="match status" value="1"/>
</dbReference>
<dbReference type="AlphaFoldDB" id="A0A6P0USV2"/>
<accession>A0A6P0USV2</accession>
<dbReference type="InterPro" id="IPR036909">
    <property type="entry name" value="Cyt_c-like_dom_sf"/>
</dbReference>
<dbReference type="InterPro" id="IPR009056">
    <property type="entry name" value="Cyt_c-like_dom"/>
</dbReference>
<evidence type="ECO:0000313" key="8">
    <source>
        <dbReference type="Proteomes" id="UP000468581"/>
    </source>
</evidence>
<evidence type="ECO:0000313" key="7">
    <source>
        <dbReference type="EMBL" id="NER13446.1"/>
    </source>
</evidence>